<protein>
    <submittedName>
        <fullName evidence="1">Uncharacterized protein</fullName>
    </submittedName>
</protein>
<organism evidence="1 2">
    <name type="scientific">Chaenocephalus aceratus</name>
    <name type="common">Blackfin icefish</name>
    <name type="synonym">Chaenichthys aceratus</name>
    <dbReference type="NCBI Taxonomy" id="36190"/>
    <lineage>
        <taxon>Eukaryota</taxon>
        <taxon>Metazoa</taxon>
        <taxon>Chordata</taxon>
        <taxon>Craniata</taxon>
        <taxon>Vertebrata</taxon>
        <taxon>Euteleostomi</taxon>
        <taxon>Actinopterygii</taxon>
        <taxon>Neopterygii</taxon>
        <taxon>Teleostei</taxon>
        <taxon>Neoteleostei</taxon>
        <taxon>Acanthomorphata</taxon>
        <taxon>Eupercaria</taxon>
        <taxon>Perciformes</taxon>
        <taxon>Notothenioidei</taxon>
        <taxon>Channichthyidae</taxon>
        <taxon>Chaenocephalus</taxon>
    </lineage>
</organism>
<gene>
    <name evidence="1" type="ORF">KUCAC02_012726</name>
</gene>
<dbReference type="EMBL" id="CM043791">
    <property type="protein sequence ID" value="KAI4824193.1"/>
    <property type="molecule type" value="Genomic_DNA"/>
</dbReference>
<dbReference type="Proteomes" id="UP001057452">
    <property type="component" value="Chromosome 7"/>
</dbReference>
<proteinExistence type="predicted"/>
<reference evidence="1" key="1">
    <citation type="submission" date="2022-05" db="EMBL/GenBank/DDBJ databases">
        <title>Chromosome-level genome of Chaenocephalus aceratus.</title>
        <authorList>
            <person name="Park H."/>
        </authorList>
    </citation>
    <scope>NUCLEOTIDE SEQUENCE</scope>
    <source>
        <strain evidence="1">KU_202001</strain>
    </source>
</reference>
<accession>A0ACB9XBH9</accession>
<comment type="caution">
    <text evidence="1">The sequence shown here is derived from an EMBL/GenBank/DDBJ whole genome shotgun (WGS) entry which is preliminary data.</text>
</comment>
<name>A0ACB9XBH9_CHAAC</name>
<feature type="non-terminal residue" evidence="1">
    <location>
        <position position="1"/>
    </location>
</feature>
<keyword evidence="2" id="KW-1185">Reference proteome</keyword>
<evidence type="ECO:0000313" key="1">
    <source>
        <dbReference type="EMBL" id="KAI4824193.1"/>
    </source>
</evidence>
<feature type="non-terminal residue" evidence="1">
    <location>
        <position position="66"/>
    </location>
</feature>
<evidence type="ECO:0000313" key="2">
    <source>
        <dbReference type="Proteomes" id="UP001057452"/>
    </source>
</evidence>
<sequence>TALRKHFRSPKGRATPSRNHKNKHGTLLLAEGMVLRSPTVQLIPCRGVLAALSECDEAALSGQRLL</sequence>